<accession>A0A4C1TF93</accession>
<reference evidence="2 3" key="1">
    <citation type="journal article" date="2019" name="Commun. Biol.">
        <title>The bagworm genome reveals a unique fibroin gene that provides high tensile strength.</title>
        <authorList>
            <person name="Kono N."/>
            <person name="Nakamura H."/>
            <person name="Ohtoshi R."/>
            <person name="Tomita M."/>
            <person name="Numata K."/>
            <person name="Arakawa K."/>
        </authorList>
    </citation>
    <scope>NUCLEOTIDE SEQUENCE [LARGE SCALE GENOMIC DNA]</scope>
</reference>
<dbReference type="Proteomes" id="UP000299102">
    <property type="component" value="Unassembled WGS sequence"/>
</dbReference>
<keyword evidence="1" id="KW-0732">Signal</keyword>
<feature type="signal peptide" evidence="1">
    <location>
        <begin position="1"/>
        <end position="36"/>
    </location>
</feature>
<organism evidence="2 3">
    <name type="scientific">Eumeta variegata</name>
    <name type="common">Bagworm moth</name>
    <name type="synonym">Eumeta japonica</name>
    <dbReference type="NCBI Taxonomy" id="151549"/>
    <lineage>
        <taxon>Eukaryota</taxon>
        <taxon>Metazoa</taxon>
        <taxon>Ecdysozoa</taxon>
        <taxon>Arthropoda</taxon>
        <taxon>Hexapoda</taxon>
        <taxon>Insecta</taxon>
        <taxon>Pterygota</taxon>
        <taxon>Neoptera</taxon>
        <taxon>Endopterygota</taxon>
        <taxon>Lepidoptera</taxon>
        <taxon>Glossata</taxon>
        <taxon>Ditrysia</taxon>
        <taxon>Tineoidea</taxon>
        <taxon>Psychidae</taxon>
        <taxon>Oiketicinae</taxon>
        <taxon>Eumeta</taxon>
    </lineage>
</organism>
<sequence length="115" mass="12626">MAAESTLAISRIGLSVCWCVCVAAVALMGAPPRVSATEFVFRVPEVLAHPQEIADSHIHQGARSVKTTNTTSLGRPLSCNDRSDICSDYPGRQVACDRCRRRVPRAPTPMNLYWR</sequence>
<dbReference type="EMBL" id="BGZK01000053">
    <property type="protein sequence ID" value="GBP12876.1"/>
    <property type="molecule type" value="Genomic_DNA"/>
</dbReference>
<evidence type="ECO:0000256" key="1">
    <source>
        <dbReference type="SAM" id="SignalP"/>
    </source>
</evidence>
<evidence type="ECO:0000313" key="3">
    <source>
        <dbReference type="Proteomes" id="UP000299102"/>
    </source>
</evidence>
<evidence type="ECO:0000313" key="2">
    <source>
        <dbReference type="EMBL" id="GBP12876.1"/>
    </source>
</evidence>
<proteinExistence type="predicted"/>
<feature type="chain" id="PRO_5020032476" evidence="1">
    <location>
        <begin position="37"/>
        <end position="115"/>
    </location>
</feature>
<name>A0A4C1TF93_EUMVA</name>
<keyword evidence="3" id="KW-1185">Reference proteome</keyword>
<protein>
    <submittedName>
        <fullName evidence="2">Uncharacterized protein</fullName>
    </submittedName>
</protein>
<gene>
    <name evidence="2" type="ORF">EVAR_6185_1</name>
</gene>
<comment type="caution">
    <text evidence="2">The sequence shown here is derived from an EMBL/GenBank/DDBJ whole genome shotgun (WGS) entry which is preliminary data.</text>
</comment>
<dbReference type="AlphaFoldDB" id="A0A4C1TF93"/>